<accession>A0A840R397</accession>
<dbReference type="AlphaFoldDB" id="A0A840R397"/>
<dbReference type="RefSeq" id="WP_184461833.1">
    <property type="nucleotide sequence ID" value="NZ_JACHHW010000003.1"/>
</dbReference>
<organism evidence="2 3">
    <name type="scientific">Zhongshania antarctica</name>
    <dbReference type="NCBI Taxonomy" id="641702"/>
    <lineage>
        <taxon>Bacteria</taxon>
        <taxon>Pseudomonadati</taxon>
        <taxon>Pseudomonadota</taxon>
        <taxon>Gammaproteobacteria</taxon>
        <taxon>Cellvibrionales</taxon>
        <taxon>Spongiibacteraceae</taxon>
        <taxon>Zhongshania</taxon>
    </lineage>
</organism>
<dbReference type="InterPro" id="IPR049945">
    <property type="entry name" value="AAA_22"/>
</dbReference>
<dbReference type="SUPFAM" id="SSF52540">
    <property type="entry name" value="P-loop containing nucleoside triphosphate hydrolases"/>
    <property type="match status" value="1"/>
</dbReference>
<protein>
    <recommendedName>
        <fullName evidence="1">ORC1/DEAH AAA+ ATPase domain-containing protein</fullName>
    </recommendedName>
</protein>
<dbReference type="InterPro" id="IPR027417">
    <property type="entry name" value="P-loop_NTPase"/>
</dbReference>
<proteinExistence type="predicted"/>
<evidence type="ECO:0000259" key="1">
    <source>
        <dbReference type="Pfam" id="PF13401"/>
    </source>
</evidence>
<dbReference type="Gene3D" id="3.40.50.300">
    <property type="entry name" value="P-loop containing nucleotide triphosphate hydrolases"/>
    <property type="match status" value="1"/>
</dbReference>
<name>A0A840R397_9GAMM</name>
<keyword evidence="3" id="KW-1185">Reference proteome</keyword>
<gene>
    <name evidence="2" type="ORF">HNQ57_001371</name>
</gene>
<feature type="domain" description="ORC1/DEAH AAA+ ATPase" evidence="1">
    <location>
        <begin position="117"/>
        <end position="268"/>
    </location>
</feature>
<dbReference type="GO" id="GO:0016887">
    <property type="term" value="F:ATP hydrolysis activity"/>
    <property type="evidence" value="ECO:0007669"/>
    <property type="project" value="InterPro"/>
</dbReference>
<dbReference type="Pfam" id="PF13401">
    <property type="entry name" value="AAA_22"/>
    <property type="match status" value="1"/>
</dbReference>
<evidence type="ECO:0000313" key="2">
    <source>
        <dbReference type="EMBL" id="MBB5187108.1"/>
    </source>
</evidence>
<sequence length="471" mass="52984">MIKIANALYTPSVLAELSNNPVAEALPRLLESEEFTRGVSHLPLIKSKERELPDHERMIASSRLGRCVVATAEFYTVYQRVYTLIKSGYIDKNPLTPKTTKWTYDIAKNSAVSEKTTADTLMITGISGGGKTTIRNGFLKGFPQVIDHTEYQGKPFIFRQLVYICVDMPHDALRSALCLEIFRQFDDLLETNYAQQYGRKGVKIDDMQQAIATISANHMLGAIIIDEFQNLNIGKSGGKEAILNFFDYLANIVKVPIIKIGTPAALRIFSGQFRSSRRAGTSGLIEIQQHSQDSEAWEYLMKAAWRYQWVKDPLKLSASLQNTLYQLSLGIPFCLFRLMELANQHAITTGHEVIDEALLKRVYKQEFGLIRQALSALRTGDTAGYEDLMRCDELLRDKNSSRNIEELLSVVRSQKFKGAAATHLSNHIENGIAETELSDRDRKMVLELKDKLQSGAEDWLGSVLIEGEQIP</sequence>
<reference evidence="2 3" key="1">
    <citation type="submission" date="2020-08" db="EMBL/GenBank/DDBJ databases">
        <title>Genomic Encyclopedia of Type Strains, Phase IV (KMG-IV): sequencing the most valuable type-strain genomes for metagenomic binning, comparative biology and taxonomic classification.</title>
        <authorList>
            <person name="Goeker M."/>
        </authorList>
    </citation>
    <scope>NUCLEOTIDE SEQUENCE [LARGE SCALE GENOMIC DNA]</scope>
    <source>
        <strain evidence="2 3">DSM 25701</strain>
    </source>
</reference>
<dbReference type="Proteomes" id="UP000536640">
    <property type="component" value="Unassembled WGS sequence"/>
</dbReference>
<evidence type="ECO:0000313" key="3">
    <source>
        <dbReference type="Proteomes" id="UP000536640"/>
    </source>
</evidence>
<dbReference type="EMBL" id="JACHHW010000003">
    <property type="protein sequence ID" value="MBB5187108.1"/>
    <property type="molecule type" value="Genomic_DNA"/>
</dbReference>
<comment type="caution">
    <text evidence="2">The sequence shown here is derived from an EMBL/GenBank/DDBJ whole genome shotgun (WGS) entry which is preliminary data.</text>
</comment>